<evidence type="ECO:0000313" key="5">
    <source>
        <dbReference type="Proteomes" id="UP000320085"/>
    </source>
</evidence>
<dbReference type="PANTHER" id="PTHR11835">
    <property type="entry name" value="DECARBOXYLATING DEHYDROGENASES-ISOCITRATE, ISOPROPYLMALATE, TARTRATE"/>
    <property type="match status" value="1"/>
</dbReference>
<gene>
    <name evidence="4" type="ORF">FHX52_4449</name>
</gene>
<dbReference type="Pfam" id="PF00180">
    <property type="entry name" value="Iso_dh"/>
    <property type="match status" value="1"/>
</dbReference>
<dbReference type="Gene3D" id="3.40.718.10">
    <property type="entry name" value="Isopropylmalate Dehydrogenase"/>
    <property type="match status" value="1"/>
</dbReference>
<protein>
    <submittedName>
        <fullName evidence="4">3-isopropylmalate dehydrogenase</fullName>
    </submittedName>
</protein>
<proteinExistence type="inferred from homology"/>
<feature type="domain" description="Isopropylmalate dehydrogenase-like" evidence="3">
    <location>
        <begin position="2"/>
        <end position="347"/>
    </location>
</feature>
<dbReference type="GO" id="GO:0006099">
    <property type="term" value="P:tricarboxylic acid cycle"/>
    <property type="evidence" value="ECO:0007669"/>
    <property type="project" value="TreeGrafter"/>
</dbReference>
<accession>A0A543PMA0</accession>
<dbReference type="InterPro" id="IPR024084">
    <property type="entry name" value="IsoPropMal-DH-like_dom"/>
</dbReference>
<evidence type="ECO:0000313" key="4">
    <source>
        <dbReference type="EMBL" id="TQN45213.1"/>
    </source>
</evidence>
<dbReference type="EMBL" id="VFQF01000003">
    <property type="protein sequence ID" value="TQN45213.1"/>
    <property type="molecule type" value="Genomic_DNA"/>
</dbReference>
<organism evidence="4 5">
    <name type="scientific">Humibacillus xanthopallidus</name>
    <dbReference type="NCBI Taxonomy" id="412689"/>
    <lineage>
        <taxon>Bacteria</taxon>
        <taxon>Bacillati</taxon>
        <taxon>Actinomycetota</taxon>
        <taxon>Actinomycetes</taxon>
        <taxon>Micrococcales</taxon>
        <taxon>Intrasporangiaceae</taxon>
        <taxon>Humibacillus</taxon>
    </lineage>
</organism>
<dbReference type="OrthoDB" id="5289857at2"/>
<keyword evidence="2" id="KW-0560">Oxidoreductase</keyword>
<sequence>MRILVLPGDGIGPEITAATLAVLEAADTRFGLCLQTEVRQIGLAALADEGTTLADDVLARVAEVDGTILGPVSHYDYPPRAEGGINPSAELRTRFELYANVRPCRSVDDLSVLRHPMDLVIVRENTEGFYSDRSMYAGSGEFMPDADSAFSLRKITAKASARVARAAFEIARTRRKLVTAVHKANVVKLSDGLFLREVRRVASDYPDVELRELIVDAAAARLIRDPGSFDVIVTTNMFGDILSDEASELCGSLGLGGAINASDDICVAQAQHGSAPDIAGRGIANPVSLIRSAAMLLDWHGARSGRTELVAAAAAIEAAVTTVVSDPSTRTPDLGGSRSTDEVAAAIARSVSHAVSDATLPQVALREDSHA</sequence>
<dbReference type="Proteomes" id="UP000320085">
    <property type="component" value="Unassembled WGS sequence"/>
</dbReference>
<dbReference type="GO" id="GO:0000287">
    <property type="term" value="F:magnesium ion binding"/>
    <property type="evidence" value="ECO:0007669"/>
    <property type="project" value="InterPro"/>
</dbReference>
<dbReference type="GO" id="GO:0006102">
    <property type="term" value="P:isocitrate metabolic process"/>
    <property type="evidence" value="ECO:0007669"/>
    <property type="project" value="TreeGrafter"/>
</dbReference>
<dbReference type="AlphaFoldDB" id="A0A543PMA0"/>
<dbReference type="GO" id="GO:0004449">
    <property type="term" value="F:isocitrate dehydrogenase (NAD+) activity"/>
    <property type="evidence" value="ECO:0007669"/>
    <property type="project" value="TreeGrafter"/>
</dbReference>
<dbReference type="InterPro" id="IPR019818">
    <property type="entry name" value="IsoCit/isopropylmalate_DH_CS"/>
</dbReference>
<reference evidence="4 5" key="1">
    <citation type="submission" date="2019-06" db="EMBL/GenBank/DDBJ databases">
        <title>Sequencing the genomes of 1000 actinobacteria strains.</title>
        <authorList>
            <person name="Klenk H.-P."/>
        </authorList>
    </citation>
    <scope>NUCLEOTIDE SEQUENCE [LARGE SCALE GENOMIC DNA]</scope>
    <source>
        <strain evidence="4 5">DSM 21776</strain>
    </source>
</reference>
<evidence type="ECO:0000259" key="3">
    <source>
        <dbReference type="SMART" id="SM01329"/>
    </source>
</evidence>
<dbReference type="RefSeq" id="WP_141824464.1">
    <property type="nucleotide sequence ID" value="NZ_BAAAQC010000011.1"/>
</dbReference>
<dbReference type="PANTHER" id="PTHR11835:SF34">
    <property type="entry name" value="ISOCITRATE DEHYDROGENASE [NAD] SUBUNIT ALPHA, MITOCHONDRIAL"/>
    <property type="match status" value="1"/>
</dbReference>
<dbReference type="GO" id="GO:0051287">
    <property type="term" value="F:NAD binding"/>
    <property type="evidence" value="ECO:0007669"/>
    <property type="project" value="InterPro"/>
</dbReference>
<dbReference type="SMART" id="SM01329">
    <property type="entry name" value="Iso_dh"/>
    <property type="match status" value="1"/>
</dbReference>
<evidence type="ECO:0000256" key="2">
    <source>
        <dbReference type="ARBA" id="ARBA00023002"/>
    </source>
</evidence>
<comment type="similarity">
    <text evidence="1">Belongs to the isocitrate and isopropylmalate dehydrogenases family.</text>
</comment>
<name>A0A543PMA0_9MICO</name>
<comment type="caution">
    <text evidence="4">The sequence shown here is derived from an EMBL/GenBank/DDBJ whole genome shotgun (WGS) entry which is preliminary data.</text>
</comment>
<dbReference type="SUPFAM" id="SSF53659">
    <property type="entry name" value="Isocitrate/Isopropylmalate dehydrogenase-like"/>
    <property type="match status" value="1"/>
</dbReference>
<evidence type="ECO:0000256" key="1">
    <source>
        <dbReference type="ARBA" id="ARBA00007769"/>
    </source>
</evidence>
<dbReference type="PROSITE" id="PS00470">
    <property type="entry name" value="IDH_IMDH"/>
    <property type="match status" value="1"/>
</dbReference>